<name>A0A9P1CN70_9DINO</name>
<keyword evidence="4" id="KW-1185">Reference proteome</keyword>
<evidence type="ECO:0000313" key="4">
    <source>
        <dbReference type="Proteomes" id="UP001152797"/>
    </source>
</evidence>
<proteinExistence type="predicted"/>
<dbReference type="OrthoDB" id="10468597at2759"/>
<dbReference type="EMBL" id="CAMXCT010001957">
    <property type="protein sequence ID" value="CAI3994456.1"/>
    <property type="molecule type" value="Genomic_DNA"/>
</dbReference>
<dbReference type="AlphaFoldDB" id="A0A9P1CN70"/>
<gene>
    <name evidence="2" type="ORF">C1SCF055_LOCUS21101</name>
</gene>
<dbReference type="Proteomes" id="UP001152797">
    <property type="component" value="Unassembled WGS sequence"/>
</dbReference>
<comment type="caution">
    <text evidence="2">The sequence shown here is derived from an EMBL/GenBank/DDBJ whole genome shotgun (WGS) entry which is preliminary data.</text>
</comment>
<sequence>MMRQIAANEKAVKNMAKRQEAFEQEFVQNRTEWQEYVKKQDVAVVEMKADFKKQCNHLVAHNSEIMKDIRRDYAKEIAYIQETRLGIAKTLEELGRTLEDMEDKLAIERRRIDVIHSEICKEIEDLHRWRNTDRAFMEADVHQFRTDLNKEKEGQTHLRWALRACPSVACNQWAARGEVCRTSSCVLSQRKIGQAVREPKAGAQP</sequence>
<dbReference type="EMBL" id="CAMXCT020001957">
    <property type="protein sequence ID" value="CAL1147831.1"/>
    <property type="molecule type" value="Genomic_DNA"/>
</dbReference>
<keyword evidence="1" id="KW-0175">Coiled coil</keyword>
<protein>
    <submittedName>
        <fullName evidence="2">Uncharacterized protein</fullName>
    </submittedName>
</protein>
<feature type="coiled-coil region" evidence="1">
    <location>
        <begin position="91"/>
        <end position="118"/>
    </location>
</feature>
<evidence type="ECO:0000256" key="1">
    <source>
        <dbReference type="SAM" id="Coils"/>
    </source>
</evidence>
<accession>A0A9P1CN70</accession>
<evidence type="ECO:0000313" key="2">
    <source>
        <dbReference type="EMBL" id="CAI3994456.1"/>
    </source>
</evidence>
<evidence type="ECO:0000313" key="3">
    <source>
        <dbReference type="EMBL" id="CAL1147831.1"/>
    </source>
</evidence>
<reference evidence="3" key="2">
    <citation type="submission" date="2024-04" db="EMBL/GenBank/DDBJ databases">
        <authorList>
            <person name="Chen Y."/>
            <person name="Shah S."/>
            <person name="Dougan E. K."/>
            <person name="Thang M."/>
            <person name="Chan C."/>
        </authorList>
    </citation>
    <scope>NUCLEOTIDE SEQUENCE [LARGE SCALE GENOMIC DNA]</scope>
</reference>
<dbReference type="EMBL" id="CAMXCT030001957">
    <property type="protein sequence ID" value="CAL4781768.1"/>
    <property type="molecule type" value="Genomic_DNA"/>
</dbReference>
<organism evidence="2">
    <name type="scientific">Cladocopium goreaui</name>
    <dbReference type="NCBI Taxonomy" id="2562237"/>
    <lineage>
        <taxon>Eukaryota</taxon>
        <taxon>Sar</taxon>
        <taxon>Alveolata</taxon>
        <taxon>Dinophyceae</taxon>
        <taxon>Suessiales</taxon>
        <taxon>Symbiodiniaceae</taxon>
        <taxon>Cladocopium</taxon>
    </lineage>
</organism>
<reference evidence="2" key="1">
    <citation type="submission" date="2022-10" db="EMBL/GenBank/DDBJ databases">
        <authorList>
            <person name="Chen Y."/>
            <person name="Dougan E. K."/>
            <person name="Chan C."/>
            <person name="Rhodes N."/>
            <person name="Thang M."/>
        </authorList>
    </citation>
    <scope>NUCLEOTIDE SEQUENCE</scope>
</reference>